<organism evidence="10 11">
    <name type="scientific">Porites evermanni</name>
    <dbReference type="NCBI Taxonomy" id="104178"/>
    <lineage>
        <taxon>Eukaryota</taxon>
        <taxon>Metazoa</taxon>
        <taxon>Cnidaria</taxon>
        <taxon>Anthozoa</taxon>
        <taxon>Hexacorallia</taxon>
        <taxon>Scleractinia</taxon>
        <taxon>Fungiina</taxon>
        <taxon>Poritidae</taxon>
        <taxon>Porites</taxon>
    </lineage>
</organism>
<accession>A0ABN8SJT3</accession>
<evidence type="ECO:0000313" key="10">
    <source>
        <dbReference type="EMBL" id="CAH3190948.1"/>
    </source>
</evidence>
<dbReference type="EMBL" id="CALNXI010002824">
    <property type="protein sequence ID" value="CAH3190948.1"/>
    <property type="molecule type" value="Genomic_DNA"/>
</dbReference>
<dbReference type="InterPro" id="IPR007829">
    <property type="entry name" value="TM2"/>
</dbReference>
<evidence type="ECO:0000256" key="2">
    <source>
        <dbReference type="ARBA" id="ARBA00008284"/>
    </source>
</evidence>
<evidence type="ECO:0000256" key="1">
    <source>
        <dbReference type="ARBA" id="ARBA00004141"/>
    </source>
</evidence>
<dbReference type="PANTHER" id="PTHR21016">
    <property type="entry name" value="BETA-AMYLOID BINDING PROTEIN-RELATED"/>
    <property type="match status" value="1"/>
</dbReference>
<dbReference type="Proteomes" id="UP001159427">
    <property type="component" value="Unassembled WGS sequence"/>
</dbReference>
<name>A0ABN8SJT3_9CNID</name>
<feature type="non-terminal residue" evidence="10">
    <location>
        <position position="153"/>
    </location>
</feature>
<reference evidence="10 11" key="1">
    <citation type="submission" date="2022-05" db="EMBL/GenBank/DDBJ databases">
        <authorList>
            <consortium name="Genoscope - CEA"/>
            <person name="William W."/>
        </authorList>
    </citation>
    <scope>NUCLEOTIDE SEQUENCE [LARGE SCALE GENOMIC DNA]</scope>
</reference>
<proteinExistence type="inferred from homology"/>
<keyword evidence="11" id="KW-1185">Reference proteome</keyword>
<feature type="domain" description="TM2" evidence="9">
    <location>
        <begin position="127"/>
        <end position="153"/>
    </location>
</feature>
<comment type="caution">
    <text evidence="10">The sequence shown here is derived from an EMBL/GenBank/DDBJ whole genome shotgun (WGS) entry which is preliminary data.</text>
</comment>
<keyword evidence="3" id="KW-0812">Transmembrane</keyword>
<comment type="similarity">
    <text evidence="2">Belongs to the TM2 family.</text>
</comment>
<keyword evidence="7" id="KW-0325">Glycoprotein</keyword>
<evidence type="ECO:0000256" key="7">
    <source>
        <dbReference type="ARBA" id="ARBA00023180"/>
    </source>
</evidence>
<evidence type="ECO:0000256" key="4">
    <source>
        <dbReference type="ARBA" id="ARBA00022729"/>
    </source>
</evidence>
<evidence type="ECO:0000256" key="5">
    <source>
        <dbReference type="ARBA" id="ARBA00022989"/>
    </source>
</evidence>
<evidence type="ECO:0000313" key="11">
    <source>
        <dbReference type="Proteomes" id="UP001159427"/>
    </source>
</evidence>
<dbReference type="InterPro" id="IPR050932">
    <property type="entry name" value="TM2D1-3-like"/>
</dbReference>
<feature type="chain" id="PRO_5046025005" description="TM2 domain-containing protein" evidence="8">
    <location>
        <begin position="27"/>
        <end position="153"/>
    </location>
</feature>
<keyword evidence="5" id="KW-1133">Transmembrane helix</keyword>
<evidence type="ECO:0000256" key="3">
    <source>
        <dbReference type="ARBA" id="ARBA00022692"/>
    </source>
</evidence>
<keyword evidence="6" id="KW-0472">Membrane</keyword>
<evidence type="ECO:0000259" key="9">
    <source>
        <dbReference type="Pfam" id="PF05154"/>
    </source>
</evidence>
<protein>
    <recommendedName>
        <fullName evidence="9">TM2 domain-containing protein</fullName>
    </recommendedName>
</protein>
<evidence type="ECO:0000256" key="8">
    <source>
        <dbReference type="SAM" id="SignalP"/>
    </source>
</evidence>
<dbReference type="PANTHER" id="PTHR21016:SF4">
    <property type="entry name" value="TM2 DOMAIN-CONTAINING PROTEIN 2"/>
    <property type="match status" value="1"/>
</dbReference>
<feature type="signal peptide" evidence="8">
    <location>
        <begin position="1"/>
        <end position="26"/>
    </location>
</feature>
<dbReference type="Pfam" id="PF05154">
    <property type="entry name" value="TM2"/>
    <property type="match status" value="1"/>
</dbReference>
<sequence length="153" mass="17294">MAIGKRVYLFFSSIFALTSMLSKSLGNNIVDEQCFEESCGREFDPKGPLVKCSFLPMDFLQCDPPVDLNGNDTARQESGYGCTKFGGSKYDDVHHTRVWCEVLRGIECFGERRFLSSEQFPCIKYSGHRFVTTLLYSILLGFLGVDRFCLGHT</sequence>
<evidence type="ECO:0000256" key="6">
    <source>
        <dbReference type="ARBA" id="ARBA00023136"/>
    </source>
</evidence>
<comment type="subcellular location">
    <subcellularLocation>
        <location evidence="1">Membrane</location>
        <topology evidence="1">Multi-pass membrane protein</topology>
    </subcellularLocation>
</comment>
<keyword evidence="4 8" id="KW-0732">Signal</keyword>
<gene>
    <name evidence="10" type="ORF">PEVE_00021098</name>
</gene>